<dbReference type="InterPro" id="IPR017521">
    <property type="entry name" value="Sugar_tfrase_PEP-CTERM_Stp1"/>
</dbReference>
<reference evidence="1 2" key="1">
    <citation type="submission" date="2020-02" db="EMBL/GenBank/DDBJ databases">
        <title>Nitrogenibacter mangrovi gen. nov., sp. nov. isolated from mangrove sediment, a denitrifying betaproteobacterium.</title>
        <authorList>
            <person name="Liao H."/>
            <person name="Tian Y."/>
        </authorList>
    </citation>
    <scope>NUCLEOTIDE SEQUENCE [LARGE SCALE GENOMIC DNA]</scope>
    <source>
        <strain evidence="1 2">M9-3-2</strain>
    </source>
</reference>
<evidence type="ECO:0000313" key="1">
    <source>
        <dbReference type="EMBL" id="QID18545.1"/>
    </source>
</evidence>
<keyword evidence="2" id="KW-1185">Reference proteome</keyword>
<dbReference type="PANTHER" id="PTHR12526:SF600">
    <property type="entry name" value="GLYCOSYL TRANSFERASE GROUP 1"/>
    <property type="match status" value="1"/>
</dbReference>
<dbReference type="AlphaFoldDB" id="A0A6C1B6V3"/>
<dbReference type="PANTHER" id="PTHR12526">
    <property type="entry name" value="GLYCOSYLTRANSFERASE"/>
    <property type="match status" value="1"/>
</dbReference>
<dbReference type="NCBIfam" id="TIGR03087">
    <property type="entry name" value="stp1"/>
    <property type="match status" value="1"/>
</dbReference>
<proteinExistence type="predicted"/>
<protein>
    <submittedName>
        <fullName evidence="1">TIGR03087 family PEP-CTERM/XrtA system glycosyltransferase</fullName>
    </submittedName>
</protein>
<name>A0A6C1B6V3_9RHOO</name>
<keyword evidence="1" id="KW-0808">Transferase</keyword>
<dbReference type="CDD" id="cd03801">
    <property type="entry name" value="GT4_PimA-like"/>
    <property type="match status" value="1"/>
</dbReference>
<evidence type="ECO:0000313" key="2">
    <source>
        <dbReference type="Proteomes" id="UP000501991"/>
    </source>
</evidence>
<dbReference type="KEGG" id="azq:G3580_13445"/>
<dbReference type="SUPFAM" id="SSF53756">
    <property type="entry name" value="UDP-Glycosyltransferase/glycogen phosphorylase"/>
    <property type="match status" value="1"/>
</dbReference>
<dbReference type="GO" id="GO:0016757">
    <property type="term" value="F:glycosyltransferase activity"/>
    <property type="evidence" value="ECO:0007669"/>
    <property type="project" value="TreeGrafter"/>
</dbReference>
<dbReference type="RefSeq" id="WP_173766298.1">
    <property type="nucleotide sequence ID" value="NZ_CP048836.1"/>
</dbReference>
<gene>
    <name evidence="1" type="ORF">G3580_13445</name>
</gene>
<dbReference type="Pfam" id="PF13692">
    <property type="entry name" value="Glyco_trans_1_4"/>
    <property type="match status" value="1"/>
</dbReference>
<dbReference type="Gene3D" id="3.40.50.2000">
    <property type="entry name" value="Glycogen Phosphorylase B"/>
    <property type="match status" value="2"/>
</dbReference>
<accession>A0A6C1B6V3</accession>
<dbReference type="EMBL" id="CP048836">
    <property type="protein sequence ID" value="QID18545.1"/>
    <property type="molecule type" value="Genomic_DNA"/>
</dbReference>
<dbReference type="Proteomes" id="UP000501991">
    <property type="component" value="Chromosome"/>
</dbReference>
<sequence length="402" mass="44488">MSKPPLLYLVHRIPYPPNKGDKVRSFHLLKHLAERFEVHLGTFVDHPDDWQHVPALDRWCASVRVAALSPRLGRLRSLTGLLTGEALTLPFYRDRGLAEWVRQTQRACGIDRVVVFSGAMAQYLEDLPVTQTFIDFCDVDSAKWSTYGQSRPWPLSWLYRREGRLLGQFERQWAKRADHTSFVTRAETELFLTAAPTLRDKTVVVENGVDAEFFSPANGGASPFEGDGPHLVFSGAMDYWPNVDAACWFADEVLPQLRRRHPGAQFHVVGMNPAPSVLALAKRDGVHVTGTVPDVRPYIHHADVVVAPLRVARGIQNKVLEAMAMGRPVVASSACARGLRGTPGLTHEEATSVDEYVAAVDRCLGEGGASMGRRAREAVLQAYAWPAHLGLVTQCLLTEVSA</sequence>
<organism evidence="1 2">
    <name type="scientific">Nitrogeniibacter mangrovi</name>
    <dbReference type="NCBI Taxonomy" id="2016596"/>
    <lineage>
        <taxon>Bacteria</taxon>
        <taxon>Pseudomonadati</taxon>
        <taxon>Pseudomonadota</taxon>
        <taxon>Betaproteobacteria</taxon>
        <taxon>Rhodocyclales</taxon>
        <taxon>Zoogloeaceae</taxon>
        <taxon>Nitrogeniibacter</taxon>
    </lineage>
</organism>